<sequence>MILDDRSPMVNLGQGKHTALTSVSPIVTNEERCIPTKSVKFITTLHREELNPFLVEHVSHIWLSWD</sequence>
<protein>
    <submittedName>
        <fullName evidence="1">Uncharacterized protein</fullName>
    </submittedName>
</protein>
<dbReference type="EMBL" id="UNQJ01000008">
    <property type="protein sequence ID" value="SYZ33424.1"/>
    <property type="molecule type" value="Genomic_DNA"/>
</dbReference>
<organism evidence="1 2">
    <name type="scientific">Propionibacterium australiense</name>
    <dbReference type="NCBI Taxonomy" id="119981"/>
    <lineage>
        <taxon>Bacteria</taxon>
        <taxon>Bacillati</taxon>
        <taxon>Actinomycetota</taxon>
        <taxon>Actinomycetes</taxon>
        <taxon>Propionibacteriales</taxon>
        <taxon>Propionibacteriaceae</taxon>
        <taxon>Propionibacterium</taxon>
    </lineage>
</organism>
<dbReference type="AlphaFoldDB" id="A0A383S7N6"/>
<evidence type="ECO:0000313" key="2">
    <source>
        <dbReference type="Proteomes" id="UP000263928"/>
    </source>
</evidence>
<evidence type="ECO:0000313" key="1">
    <source>
        <dbReference type="EMBL" id="SYZ33424.1"/>
    </source>
</evidence>
<name>A0A383S7N6_9ACTN</name>
<accession>A0A383S7N6</accession>
<reference evidence="2" key="1">
    <citation type="submission" date="2018-08" db="EMBL/GenBank/DDBJ databases">
        <authorList>
            <person name="Hornung B."/>
        </authorList>
    </citation>
    <scope>NUCLEOTIDE SEQUENCE [LARGE SCALE GENOMIC DNA]</scope>
</reference>
<keyword evidence="2" id="KW-1185">Reference proteome</keyword>
<proteinExistence type="predicted"/>
<gene>
    <name evidence="1" type="ORF">PROPAUS_1343</name>
</gene>
<dbReference type="Proteomes" id="UP000263928">
    <property type="component" value="Unassembled WGS sequence"/>
</dbReference>